<evidence type="ECO:0000313" key="3">
    <source>
        <dbReference type="Proteomes" id="UP001158986"/>
    </source>
</evidence>
<keyword evidence="3" id="KW-1185">Reference proteome</keyword>
<keyword evidence="1" id="KW-0472">Membrane</keyword>
<feature type="transmembrane region" description="Helical" evidence="1">
    <location>
        <begin position="12"/>
        <end position="29"/>
    </location>
</feature>
<gene>
    <name evidence="2" type="ORF">PBS001_LOCUS7972</name>
</gene>
<dbReference type="EMBL" id="CAKLCB010000381">
    <property type="protein sequence ID" value="CAH0521526.1"/>
    <property type="molecule type" value="Genomic_DNA"/>
</dbReference>
<proteinExistence type="predicted"/>
<keyword evidence="1" id="KW-0812">Transmembrane</keyword>
<evidence type="ECO:0000256" key="1">
    <source>
        <dbReference type="SAM" id="Phobius"/>
    </source>
</evidence>
<reference evidence="2 3" key="1">
    <citation type="submission" date="2021-11" db="EMBL/GenBank/DDBJ databases">
        <authorList>
            <person name="Islam A."/>
            <person name="Islam S."/>
            <person name="Flora M.S."/>
            <person name="Rahman M."/>
            <person name="Ziaur R.M."/>
            <person name="Epstein J.H."/>
            <person name="Hassan M."/>
            <person name="Klassen M."/>
            <person name="Woodard K."/>
            <person name="Webb A."/>
            <person name="Webby R.J."/>
            <person name="El Zowalaty M.E."/>
        </authorList>
    </citation>
    <scope>NUCLEOTIDE SEQUENCE [LARGE SCALE GENOMIC DNA]</scope>
    <source>
        <strain evidence="2">Pbs1</strain>
    </source>
</reference>
<protein>
    <submittedName>
        <fullName evidence="2">Uncharacterized protein</fullName>
    </submittedName>
</protein>
<evidence type="ECO:0000313" key="2">
    <source>
        <dbReference type="EMBL" id="CAH0521526.1"/>
    </source>
</evidence>
<dbReference type="Proteomes" id="UP001158986">
    <property type="component" value="Unassembled WGS sequence"/>
</dbReference>
<comment type="caution">
    <text evidence="2">The sequence shown here is derived from an EMBL/GenBank/DDBJ whole genome shotgun (WGS) entry which is preliminary data.</text>
</comment>
<accession>A0ABN8DAC6</accession>
<keyword evidence="1" id="KW-1133">Transmembrane helix</keyword>
<name>A0ABN8DAC6_9STRA</name>
<organism evidence="2 3">
    <name type="scientific">Peronospora belbahrii</name>
    <dbReference type="NCBI Taxonomy" id="622444"/>
    <lineage>
        <taxon>Eukaryota</taxon>
        <taxon>Sar</taxon>
        <taxon>Stramenopiles</taxon>
        <taxon>Oomycota</taxon>
        <taxon>Peronosporomycetes</taxon>
        <taxon>Peronosporales</taxon>
        <taxon>Peronosporaceae</taxon>
        <taxon>Peronospora</taxon>
    </lineage>
</organism>
<sequence>MELRVEELALLFLSAMVLALIILWVYRLVQYRKAVDRSQARWVAYEPSTVLTENEMGLDWPSLKPILLSPIPEERHESGRDSENDSIISTRRDSMCLSTLSVIAYGSFDHPVVKKTKV</sequence>